<gene>
    <name evidence="2" type="ORF">V144x_32090</name>
</gene>
<keyword evidence="1" id="KW-1133">Transmembrane helix</keyword>
<accession>A0A517VXK5</accession>
<evidence type="ECO:0000313" key="3">
    <source>
        <dbReference type="Proteomes" id="UP000318704"/>
    </source>
</evidence>
<organism evidence="2 3">
    <name type="scientific">Gimesia aquarii</name>
    <dbReference type="NCBI Taxonomy" id="2527964"/>
    <lineage>
        <taxon>Bacteria</taxon>
        <taxon>Pseudomonadati</taxon>
        <taxon>Planctomycetota</taxon>
        <taxon>Planctomycetia</taxon>
        <taxon>Planctomycetales</taxon>
        <taxon>Planctomycetaceae</taxon>
        <taxon>Gimesia</taxon>
    </lineage>
</organism>
<feature type="transmembrane region" description="Helical" evidence="1">
    <location>
        <begin position="38"/>
        <end position="60"/>
    </location>
</feature>
<feature type="transmembrane region" description="Helical" evidence="1">
    <location>
        <begin position="225"/>
        <end position="245"/>
    </location>
</feature>
<name>A0A517VXK5_9PLAN</name>
<dbReference type="EMBL" id="CP037920">
    <property type="protein sequence ID" value="QDT97728.1"/>
    <property type="molecule type" value="Genomic_DNA"/>
</dbReference>
<feature type="transmembrane region" description="Helical" evidence="1">
    <location>
        <begin position="454"/>
        <end position="471"/>
    </location>
</feature>
<evidence type="ECO:0000313" key="2">
    <source>
        <dbReference type="EMBL" id="QDT97728.1"/>
    </source>
</evidence>
<keyword evidence="1" id="KW-0812">Transmembrane</keyword>
<feature type="transmembrane region" description="Helical" evidence="1">
    <location>
        <begin position="280"/>
        <end position="297"/>
    </location>
</feature>
<sequence>MDMALTLLGVIGVWGIGIAFSVNLLPKPVKSSEPFTHLVEVLGLGVILGFGGTALFYLLWGMSGLSFTSLLAYIWMSMGIFVGIGTLFVQNRSLKQKSHCTESTAEIDFQRLCLGILLFLSVSTIVQCLMTPQRFWDERAIFGLKAIVIFQEGTIQSESLLHPDFVQYHPKYPLLIPLNEAHFYLLFGEVNDRWSKIMFPLLYVGMTLTFLGVFLQFTRQKVRPWLFTLMLATVPVMVPFEYGFLSGQADGPIACFHTVTLLYLWRYLSGLKNSEEKRSTSTRYLIIAGLTAGMTIFTKDEGIAFFLIDLIALSIITLIYFRNQFVLAVTSIFKFGITTVIVVAPWFYHRGQLPSTTEMGYFSRMQISTFAEGMAALTWAIQHLLWRMFLQAGKWGLQWWMLILSFVAFPLKAIKPNQLFLLLNILGALAALLIAGMIAPTAVEEHIGESSQRFLMQISGAAVLFIAGQWICDQE</sequence>
<feature type="transmembrane region" description="Helical" evidence="1">
    <location>
        <begin position="112"/>
        <end position="132"/>
    </location>
</feature>
<feature type="transmembrane region" description="Helical" evidence="1">
    <location>
        <begin position="420"/>
        <end position="442"/>
    </location>
</feature>
<feature type="transmembrane region" description="Helical" evidence="1">
    <location>
        <begin position="72"/>
        <end position="91"/>
    </location>
</feature>
<feature type="transmembrane region" description="Helical" evidence="1">
    <location>
        <begin position="326"/>
        <end position="347"/>
    </location>
</feature>
<proteinExistence type="predicted"/>
<feature type="transmembrane region" description="Helical" evidence="1">
    <location>
        <begin position="197"/>
        <end position="218"/>
    </location>
</feature>
<dbReference type="Proteomes" id="UP000318704">
    <property type="component" value="Chromosome"/>
</dbReference>
<feature type="transmembrane region" description="Helical" evidence="1">
    <location>
        <begin position="303"/>
        <end position="321"/>
    </location>
</feature>
<dbReference type="RefSeq" id="WP_144986029.1">
    <property type="nucleotide sequence ID" value="NZ_CP037920.1"/>
</dbReference>
<feature type="transmembrane region" description="Helical" evidence="1">
    <location>
        <begin position="397"/>
        <end position="414"/>
    </location>
</feature>
<dbReference type="KEGG" id="gaw:V144x_32090"/>
<evidence type="ECO:0000256" key="1">
    <source>
        <dbReference type="SAM" id="Phobius"/>
    </source>
</evidence>
<dbReference type="AlphaFoldDB" id="A0A517VXK5"/>
<feature type="transmembrane region" description="Helical" evidence="1">
    <location>
        <begin position="251"/>
        <end position="268"/>
    </location>
</feature>
<protein>
    <recommendedName>
        <fullName evidence="4">Glycosyltransferase RgtA/B/C/D-like domain-containing protein</fullName>
    </recommendedName>
</protein>
<reference evidence="2 3" key="1">
    <citation type="submission" date="2019-03" db="EMBL/GenBank/DDBJ databases">
        <title>Deep-cultivation of Planctomycetes and their phenomic and genomic characterization uncovers novel biology.</title>
        <authorList>
            <person name="Wiegand S."/>
            <person name="Jogler M."/>
            <person name="Boedeker C."/>
            <person name="Pinto D."/>
            <person name="Vollmers J."/>
            <person name="Rivas-Marin E."/>
            <person name="Kohn T."/>
            <person name="Peeters S.H."/>
            <person name="Heuer A."/>
            <person name="Rast P."/>
            <person name="Oberbeckmann S."/>
            <person name="Bunk B."/>
            <person name="Jeske O."/>
            <person name="Meyerdierks A."/>
            <person name="Storesund J.E."/>
            <person name="Kallscheuer N."/>
            <person name="Luecker S."/>
            <person name="Lage O.M."/>
            <person name="Pohl T."/>
            <person name="Merkel B.J."/>
            <person name="Hornburger P."/>
            <person name="Mueller R.-W."/>
            <person name="Bruemmer F."/>
            <person name="Labrenz M."/>
            <person name="Spormann A.M."/>
            <person name="Op den Camp H."/>
            <person name="Overmann J."/>
            <person name="Amann R."/>
            <person name="Jetten M.S.M."/>
            <person name="Mascher T."/>
            <person name="Medema M.H."/>
            <person name="Devos D.P."/>
            <person name="Kaster A.-K."/>
            <person name="Ovreas L."/>
            <person name="Rohde M."/>
            <person name="Galperin M.Y."/>
            <person name="Jogler C."/>
        </authorList>
    </citation>
    <scope>NUCLEOTIDE SEQUENCE [LARGE SCALE GENOMIC DNA]</scope>
    <source>
        <strain evidence="2 3">V144</strain>
    </source>
</reference>
<keyword evidence="1" id="KW-0472">Membrane</keyword>
<evidence type="ECO:0008006" key="4">
    <source>
        <dbReference type="Google" id="ProtNLM"/>
    </source>
</evidence>
<feature type="transmembrane region" description="Helical" evidence="1">
    <location>
        <begin position="6"/>
        <end position="26"/>
    </location>
</feature>